<dbReference type="Gene3D" id="1.10.150.240">
    <property type="entry name" value="Putative phosphatase, domain 2"/>
    <property type="match status" value="1"/>
</dbReference>
<dbReference type="Gene3D" id="3.40.50.1000">
    <property type="entry name" value="HAD superfamily/HAD-like"/>
    <property type="match status" value="1"/>
</dbReference>
<dbReference type="RefSeq" id="WP_086089782.1">
    <property type="nucleotide sequence ID" value="NZ_CP021112.1"/>
</dbReference>
<dbReference type="PANTHER" id="PTHR43434">
    <property type="entry name" value="PHOSPHOGLYCOLATE PHOSPHATASE"/>
    <property type="match status" value="1"/>
</dbReference>
<dbReference type="SFLD" id="SFLDS00003">
    <property type="entry name" value="Haloacid_Dehalogenase"/>
    <property type="match status" value="1"/>
</dbReference>
<gene>
    <name evidence="1" type="ORF">CAK95_21480</name>
</gene>
<evidence type="ECO:0000313" key="1">
    <source>
        <dbReference type="EMBL" id="ARQ01387.1"/>
    </source>
</evidence>
<dbReference type="STRING" id="1235591.CAK95_21480"/>
<dbReference type="SFLD" id="SFLDG01129">
    <property type="entry name" value="C1.5:_HAD__Beta-PGM__Phosphata"/>
    <property type="match status" value="1"/>
</dbReference>
<dbReference type="InterPro" id="IPR036412">
    <property type="entry name" value="HAD-like_sf"/>
</dbReference>
<dbReference type="GO" id="GO:0005829">
    <property type="term" value="C:cytosol"/>
    <property type="evidence" value="ECO:0007669"/>
    <property type="project" value="TreeGrafter"/>
</dbReference>
<dbReference type="Proteomes" id="UP000194137">
    <property type="component" value="Chromosome"/>
</dbReference>
<dbReference type="NCBIfam" id="TIGR01549">
    <property type="entry name" value="HAD-SF-IA-v1"/>
    <property type="match status" value="1"/>
</dbReference>
<proteinExistence type="predicted"/>
<organism evidence="1 2">
    <name type="scientific">Pseudorhodoplanes sinuspersici</name>
    <dbReference type="NCBI Taxonomy" id="1235591"/>
    <lineage>
        <taxon>Bacteria</taxon>
        <taxon>Pseudomonadati</taxon>
        <taxon>Pseudomonadota</taxon>
        <taxon>Alphaproteobacteria</taxon>
        <taxon>Hyphomicrobiales</taxon>
        <taxon>Pseudorhodoplanes</taxon>
    </lineage>
</organism>
<protein>
    <submittedName>
        <fullName evidence="1">Haloacid dehalogenase</fullName>
    </submittedName>
</protein>
<dbReference type="InterPro" id="IPR023214">
    <property type="entry name" value="HAD_sf"/>
</dbReference>
<dbReference type="SUPFAM" id="SSF56784">
    <property type="entry name" value="HAD-like"/>
    <property type="match status" value="1"/>
</dbReference>
<dbReference type="InterPro" id="IPR006439">
    <property type="entry name" value="HAD-SF_hydro_IA"/>
</dbReference>
<dbReference type="InterPro" id="IPR023198">
    <property type="entry name" value="PGP-like_dom2"/>
</dbReference>
<keyword evidence="2" id="KW-1185">Reference proteome</keyword>
<dbReference type="OrthoDB" id="9797743at2"/>
<name>A0A1W6ZVG0_9HYPH</name>
<dbReference type="PANTHER" id="PTHR43434:SF24">
    <property type="entry name" value="HYDROLASE-RELATED"/>
    <property type="match status" value="1"/>
</dbReference>
<sequence length="225" mass="24253">MKLVIFDCDGTLVDSQHMICAAMQRAYDAHAIVCPPRETVLSIVGLSLREAFEVLGRGHDDFPFDGMIEHYKQAFFDLRHSVDHQEPLYTGVRETILTLASRGDCLLGVATGKSQRGVRAILTHHGLLSHFATIKTADDAPSKPHPGMILEAMREAGAEPGDTLMVGDTSYDIEMARAAGVTSIGVTWGYHTEAVLKASGADHVVSDHMELAASIDGLLFAPQAA</sequence>
<dbReference type="Pfam" id="PF13419">
    <property type="entry name" value="HAD_2"/>
    <property type="match status" value="1"/>
</dbReference>
<reference evidence="1 2" key="1">
    <citation type="submission" date="2017-05" db="EMBL/GenBank/DDBJ databases">
        <title>Full genome sequence of Pseudorhodoplanes sinuspersici.</title>
        <authorList>
            <person name="Dastgheib S.M.M."/>
            <person name="Shavandi M."/>
            <person name="Tirandaz H."/>
        </authorList>
    </citation>
    <scope>NUCLEOTIDE SEQUENCE [LARGE SCALE GENOMIC DNA]</scope>
    <source>
        <strain evidence="1 2">RIPI110</strain>
    </source>
</reference>
<dbReference type="GO" id="GO:0006281">
    <property type="term" value="P:DNA repair"/>
    <property type="evidence" value="ECO:0007669"/>
    <property type="project" value="TreeGrafter"/>
</dbReference>
<dbReference type="KEGG" id="psin:CAK95_21480"/>
<evidence type="ECO:0000313" key="2">
    <source>
        <dbReference type="Proteomes" id="UP000194137"/>
    </source>
</evidence>
<dbReference type="SFLD" id="SFLDG01135">
    <property type="entry name" value="C1.5.6:_HAD__Beta-PGM__Phospha"/>
    <property type="match status" value="1"/>
</dbReference>
<dbReference type="GO" id="GO:0008967">
    <property type="term" value="F:phosphoglycolate phosphatase activity"/>
    <property type="evidence" value="ECO:0007669"/>
    <property type="project" value="TreeGrafter"/>
</dbReference>
<dbReference type="InterPro" id="IPR050155">
    <property type="entry name" value="HAD-like_hydrolase_sf"/>
</dbReference>
<accession>A0A1W6ZVG0</accession>
<dbReference type="AlphaFoldDB" id="A0A1W6ZVG0"/>
<dbReference type="NCBIfam" id="TIGR01509">
    <property type="entry name" value="HAD-SF-IA-v3"/>
    <property type="match status" value="1"/>
</dbReference>
<dbReference type="EMBL" id="CP021112">
    <property type="protein sequence ID" value="ARQ01387.1"/>
    <property type="molecule type" value="Genomic_DNA"/>
</dbReference>
<dbReference type="InterPro" id="IPR041492">
    <property type="entry name" value="HAD_2"/>
</dbReference>